<evidence type="ECO:0000256" key="1">
    <source>
        <dbReference type="SAM" id="Phobius"/>
    </source>
</evidence>
<dbReference type="Proteomes" id="UP000015480">
    <property type="component" value="Chromosome"/>
</dbReference>
<dbReference type="OrthoDB" id="9815686at2"/>
<keyword evidence="1" id="KW-0812">Transmembrane</keyword>
<dbReference type="RefSeq" id="WP_020949851.1">
    <property type="nucleotide sequence ID" value="NC_022041.1"/>
</dbReference>
<feature type="transmembrane region" description="Helical" evidence="1">
    <location>
        <begin position="70"/>
        <end position="90"/>
    </location>
</feature>
<dbReference type="eggNOG" id="COG5395">
    <property type="taxonomic scope" value="Bacteria"/>
</dbReference>
<dbReference type="EMBL" id="CP006650">
    <property type="protein sequence ID" value="AGT08213.1"/>
    <property type="molecule type" value="Genomic_DNA"/>
</dbReference>
<dbReference type="InterPro" id="IPR018750">
    <property type="entry name" value="DUF2306_membrane"/>
</dbReference>
<gene>
    <name evidence="2" type="ORF">JCM7686_1104</name>
</gene>
<feature type="transmembrane region" description="Helical" evidence="1">
    <location>
        <begin position="44"/>
        <end position="64"/>
    </location>
</feature>
<sequence>MSLAPLWAAPMAVQIHVVAALAATVLGAVQILRPKGGRGHRLTGWLFVGVTVVVALSSFFIHTICQLGGFSALHLLSIFTLAMLPLGVISARRGKIARHARIMVLTYVFALVVAGLLTLLPGRLLHDVVFGSHLSGNLCPIAAGQIAP</sequence>
<dbReference type="STRING" id="1367847.JCM7686_1104"/>
<dbReference type="Pfam" id="PF10067">
    <property type="entry name" value="DUF2306"/>
    <property type="match status" value="1"/>
</dbReference>
<feature type="transmembrane region" description="Helical" evidence="1">
    <location>
        <begin position="102"/>
        <end position="120"/>
    </location>
</feature>
<name>S5Y9Z8_PARAH</name>
<evidence type="ECO:0000313" key="3">
    <source>
        <dbReference type="Proteomes" id="UP000015480"/>
    </source>
</evidence>
<keyword evidence="3" id="KW-1185">Reference proteome</keyword>
<reference evidence="2 3" key="1">
    <citation type="journal article" date="2014" name="BMC Genomics">
        <title>Architecture and functions of a multipartite genome of the methylotrophic bacterium Paracoccus aminophilus JCM 7686, containing primary and secondary chromids.</title>
        <authorList>
            <person name="Dziewit L."/>
            <person name="Czarnecki J."/>
            <person name="Wibberg D."/>
            <person name="Radlinska M."/>
            <person name="Mrozek P."/>
            <person name="Szymczak M."/>
            <person name="Schluter A."/>
            <person name="Puhler A."/>
            <person name="Bartosik D."/>
        </authorList>
    </citation>
    <scope>NUCLEOTIDE SEQUENCE [LARGE SCALE GENOMIC DNA]</scope>
    <source>
        <strain evidence="2">JCM 7686</strain>
    </source>
</reference>
<feature type="transmembrane region" description="Helical" evidence="1">
    <location>
        <begin position="12"/>
        <end position="32"/>
    </location>
</feature>
<dbReference type="PATRIC" id="fig|1367847.3.peg.1069"/>
<dbReference type="AlphaFoldDB" id="S5Y9Z8"/>
<dbReference type="KEGG" id="pami:JCM7686_1104"/>
<organism evidence="2 3">
    <name type="scientific">Paracoccus aminophilus JCM 7686</name>
    <dbReference type="NCBI Taxonomy" id="1367847"/>
    <lineage>
        <taxon>Bacteria</taxon>
        <taxon>Pseudomonadati</taxon>
        <taxon>Pseudomonadota</taxon>
        <taxon>Alphaproteobacteria</taxon>
        <taxon>Rhodobacterales</taxon>
        <taxon>Paracoccaceae</taxon>
        <taxon>Paracoccus</taxon>
    </lineage>
</organism>
<accession>S5Y9Z8</accession>
<evidence type="ECO:0000313" key="2">
    <source>
        <dbReference type="EMBL" id="AGT08213.1"/>
    </source>
</evidence>
<keyword evidence="1" id="KW-0472">Membrane</keyword>
<dbReference type="HOGENOM" id="CLU_124879_1_1_5"/>
<proteinExistence type="predicted"/>
<protein>
    <recommendedName>
        <fullName evidence="4">DUF2306 domain-containing protein</fullName>
    </recommendedName>
</protein>
<evidence type="ECO:0008006" key="4">
    <source>
        <dbReference type="Google" id="ProtNLM"/>
    </source>
</evidence>
<keyword evidence="1" id="KW-1133">Transmembrane helix</keyword>